<dbReference type="RefSeq" id="WP_093047270.1">
    <property type="nucleotide sequence ID" value="NZ_FOGT01000001.1"/>
</dbReference>
<feature type="domain" description="Peripheral subunit-binding (PSBD)" evidence="9">
    <location>
        <begin position="118"/>
        <end position="155"/>
    </location>
</feature>
<dbReference type="PANTHER" id="PTHR43178:SF5">
    <property type="entry name" value="LIPOAMIDE ACYLTRANSFERASE COMPONENT OF BRANCHED-CHAIN ALPHA-KETO ACID DEHYDROGENASE COMPLEX, MITOCHONDRIAL"/>
    <property type="match status" value="1"/>
</dbReference>
<evidence type="ECO:0000259" key="8">
    <source>
        <dbReference type="PROSITE" id="PS50968"/>
    </source>
</evidence>
<dbReference type="OrthoDB" id="9805770at2"/>
<dbReference type="InterPro" id="IPR050743">
    <property type="entry name" value="2-oxoacid_DH_E2_comp"/>
</dbReference>
<dbReference type="Pfam" id="PF02817">
    <property type="entry name" value="E3_binding"/>
    <property type="match status" value="1"/>
</dbReference>
<evidence type="ECO:0000256" key="6">
    <source>
        <dbReference type="RuleBase" id="RU003423"/>
    </source>
</evidence>
<dbReference type="PROSITE" id="PS51826">
    <property type="entry name" value="PSBD"/>
    <property type="match status" value="1"/>
</dbReference>
<dbReference type="SUPFAM" id="SSF47005">
    <property type="entry name" value="Peripheral subunit-binding domain of 2-oxo acid dehydrogenase complex"/>
    <property type="match status" value="1"/>
</dbReference>
<dbReference type="InterPro" id="IPR003016">
    <property type="entry name" value="2-oxoA_DH_lipoyl-BS"/>
</dbReference>
<dbReference type="FunFam" id="3.30.559.10:FF:000007">
    <property type="entry name" value="Dihydrolipoamide acetyltransferase component of pyruvate dehydrogenase complex"/>
    <property type="match status" value="1"/>
</dbReference>
<dbReference type="EMBL" id="FOGT01000001">
    <property type="protein sequence ID" value="SER48412.1"/>
    <property type="molecule type" value="Genomic_DNA"/>
</dbReference>
<feature type="compositionally biased region" description="Polar residues" evidence="7">
    <location>
        <begin position="93"/>
        <end position="113"/>
    </location>
</feature>
<evidence type="ECO:0000256" key="3">
    <source>
        <dbReference type="ARBA" id="ARBA00022679"/>
    </source>
</evidence>
<evidence type="ECO:0000256" key="5">
    <source>
        <dbReference type="ARBA" id="ARBA00023315"/>
    </source>
</evidence>
<dbReference type="STRING" id="1601833.SAMN05518684_101350"/>
<dbReference type="InterPro" id="IPR001078">
    <property type="entry name" value="2-oxoacid_DH_actylTfrase"/>
</dbReference>
<evidence type="ECO:0000313" key="10">
    <source>
        <dbReference type="EMBL" id="SER48412.1"/>
    </source>
</evidence>
<reference evidence="11" key="1">
    <citation type="submission" date="2016-10" db="EMBL/GenBank/DDBJ databases">
        <authorList>
            <person name="Varghese N."/>
            <person name="Submissions S."/>
        </authorList>
    </citation>
    <scope>NUCLEOTIDE SEQUENCE [LARGE SCALE GENOMIC DNA]</scope>
    <source>
        <strain evidence="11">S9</strain>
    </source>
</reference>
<feature type="region of interest" description="Disordered" evidence="7">
    <location>
        <begin position="83"/>
        <end position="119"/>
    </location>
</feature>
<dbReference type="CDD" id="cd06849">
    <property type="entry name" value="lipoyl_domain"/>
    <property type="match status" value="1"/>
</dbReference>
<keyword evidence="11" id="KW-1185">Reference proteome</keyword>
<evidence type="ECO:0000256" key="7">
    <source>
        <dbReference type="SAM" id="MobiDB-lite"/>
    </source>
</evidence>
<evidence type="ECO:0000313" key="11">
    <source>
        <dbReference type="Proteomes" id="UP000198571"/>
    </source>
</evidence>
<proteinExistence type="inferred from homology"/>
<keyword evidence="3 6" id="KW-0808">Transferase</keyword>
<dbReference type="InterPro" id="IPR011053">
    <property type="entry name" value="Single_hybrid_motif"/>
</dbReference>
<sequence length="439" mass="47892">MATEITMPQLGESVTEGTITKWLVAPGDQVNKYDPIAEVMTDKVNAEVPSSYTGTINELIAEEDQTIEVGEVICTMNIEGGEAVESKEETGSPAAQQAESTDSGQPESSSSDASAKKRYSPAVLRLAQENNIDLNQVEGSGRGGRITRKDLMAIIESGDVPGKDTGSASQKAPDAVKEAKPADMPLNGRDQEVTDVSKPAGGTTSGRAEEVPVSGVRKAIAQNMVKSKHEAPHAWMMIEVDVTDLVRFREKVKNEFQNNEGIKLTFLPFFMKAAIDALKKYPQVNAKWDGDKIIRYKDVHLSMAVASEEELFVPVIKHADEKNIKGLARELNDISRKVRSNSLKQEDMQGGTFTLNNTGSFGSIQSQPIINTPQAAILSVESIVKRPVVLENDAIAVRHMVNLCMSLDHRVLDGLICGKFMNHIKHSLENMNDKTVSIY</sequence>
<keyword evidence="5 6" id="KW-0012">Acyltransferase</keyword>
<dbReference type="SUPFAM" id="SSF51230">
    <property type="entry name" value="Single hybrid motif"/>
    <property type="match status" value="1"/>
</dbReference>
<dbReference type="Proteomes" id="UP000198571">
    <property type="component" value="Unassembled WGS sequence"/>
</dbReference>
<dbReference type="GO" id="GO:0031405">
    <property type="term" value="F:lipoic acid binding"/>
    <property type="evidence" value="ECO:0007669"/>
    <property type="project" value="TreeGrafter"/>
</dbReference>
<feature type="region of interest" description="Disordered" evidence="7">
    <location>
        <begin position="157"/>
        <end position="211"/>
    </location>
</feature>
<dbReference type="PANTHER" id="PTHR43178">
    <property type="entry name" value="DIHYDROLIPOAMIDE ACETYLTRANSFERASE COMPONENT OF PYRUVATE DEHYDROGENASE COMPLEX"/>
    <property type="match status" value="1"/>
</dbReference>
<gene>
    <name evidence="10" type="ORF">SAMN05518684_101350</name>
</gene>
<evidence type="ECO:0000259" key="9">
    <source>
        <dbReference type="PROSITE" id="PS51826"/>
    </source>
</evidence>
<organism evidence="10 11">
    <name type="scientific">Salipaludibacillus aurantiacus</name>
    <dbReference type="NCBI Taxonomy" id="1601833"/>
    <lineage>
        <taxon>Bacteria</taxon>
        <taxon>Bacillati</taxon>
        <taxon>Bacillota</taxon>
        <taxon>Bacilli</taxon>
        <taxon>Bacillales</taxon>
        <taxon>Bacillaceae</taxon>
    </lineage>
</organism>
<dbReference type="InterPro" id="IPR023213">
    <property type="entry name" value="CAT-like_dom_sf"/>
</dbReference>
<dbReference type="Gene3D" id="3.30.559.10">
    <property type="entry name" value="Chloramphenicol acetyltransferase-like domain"/>
    <property type="match status" value="1"/>
</dbReference>
<keyword evidence="4 6" id="KW-0450">Lipoyl</keyword>
<dbReference type="EC" id="2.3.1.-" evidence="6"/>
<dbReference type="GO" id="GO:0016407">
    <property type="term" value="F:acetyltransferase activity"/>
    <property type="evidence" value="ECO:0007669"/>
    <property type="project" value="TreeGrafter"/>
</dbReference>
<dbReference type="Gene3D" id="4.10.320.10">
    <property type="entry name" value="E3-binding domain"/>
    <property type="match status" value="1"/>
</dbReference>
<dbReference type="GO" id="GO:0005737">
    <property type="term" value="C:cytoplasm"/>
    <property type="evidence" value="ECO:0007669"/>
    <property type="project" value="TreeGrafter"/>
</dbReference>
<evidence type="ECO:0000256" key="1">
    <source>
        <dbReference type="ARBA" id="ARBA00001938"/>
    </source>
</evidence>
<comment type="cofactor">
    <cofactor evidence="1 6">
        <name>(R)-lipoate</name>
        <dbReference type="ChEBI" id="CHEBI:83088"/>
    </cofactor>
</comment>
<dbReference type="Pfam" id="PF00364">
    <property type="entry name" value="Biotin_lipoyl"/>
    <property type="match status" value="1"/>
</dbReference>
<name>A0A1H9PJL8_9BACI</name>
<dbReference type="InterPro" id="IPR036625">
    <property type="entry name" value="E3-bd_dom_sf"/>
</dbReference>
<dbReference type="Gene3D" id="2.40.50.100">
    <property type="match status" value="1"/>
</dbReference>
<dbReference type="Pfam" id="PF00198">
    <property type="entry name" value="2-oxoacid_dh"/>
    <property type="match status" value="1"/>
</dbReference>
<evidence type="ECO:0000256" key="4">
    <source>
        <dbReference type="ARBA" id="ARBA00022823"/>
    </source>
</evidence>
<dbReference type="PROSITE" id="PS00189">
    <property type="entry name" value="LIPOYL"/>
    <property type="match status" value="1"/>
</dbReference>
<dbReference type="InterPro" id="IPR000089">
    <property type="entry name" value="Biotin_lipoyl"/>
</dbReference>
<feature type="domain" description="Lipoyl-binding" evidence="8">
    <location>
        <begin position="2"/>
        <end position="77"/>
    </location>
</feature>
<evidence type="ECO:0000256" key="2">
    <source>
        <dbReference type="ARBA" id="ARBA00007317"/>
    </source>
</evidence>
<protein>
    <recommendedName>
        <fullName evidence="6">Dihydrolipoamide acetyltransferase component of pyruvate dehydrogenase complex</fullName>
        <ecNumber evidence="6">2.3.1.-</ecNumber>
    </recommendedName>
</protein>
<dbReference type="SUPFAM" id="SSF52777">
    <property type="entry name" value="CoA-dependent acyltransferases"/>
    <property type="match status" value="1"/>
</dbReference>
<dbReference type="InterPro" id="IPR004167">
    <property type="entry name" value="PSBD"/>
</dbReference>
<comment type="similarity">
    <text evidence="2 6">Belongs to the 2-oxoacid dehydrogenase family.</text>
</comment>
<dbReference type="AlphaFoldDB" id="A0A1H9PJL8"/>
<accession>A0A1H9PJL8</accession>
<dbReference type="PROSITE" id="PS50968">
    <property type="entry name" value="BIOTINYL_LIPOYL"/>
    <property type="match status" value="1"/>
</dbReference>